<name>A0A0A9A9Y2_ARUDO</name>
<evidence type="ECO:0000313" key="1">
    <source>
        <dbReference type="EMBL" id="JAD47896.1"/>
    </source>
</evidence>
<sequence length="268" mass="27909">MSSASETPVPNGPMSKGECYTVLLAELRKMREGMGVMVRRLDQCRARVDGSLGDLVSESLPEEVTACGAHAEATDDVAAVAVAYVGISVTTLPVATMDATDCDVDDELQAPAVSTIAKEAVHVPDSSAAASSANGGVPNNVDFGAIAKCSTNCLRHAAGVPTSVTMSGAAPTSGLTSPVFVVNKLSHAALIVASPLHVCLGAHPVFDGKPVSFSILPSNFSKYKSMYNQPAAHQVSEKVLDGSTVILWLLPIALEWVEWHPCLPPFVL</sequence>
<proteinExistence type="predicted"/>
<reference evidence="1" key="2">
    <citation type="journal article" date="2015" name="Data Brief">
        <title>Shoot transcriptome of the giant reed, Arundo donax.</title>
        <authorList>
            <person name="Barrero R.A."/>
            <person name="Guerrero F.D."/>
            <person name="Moolhuijzen P."/>
            <person name="Goolsby J.A."/>
            <person name="Tidwell J."/>
            <person name="Bellgard S.E."/>
            <person name="Bellgard M.I."/>
        </authorList>
    </citation>
    <scope>NUCLEOTIDE SEQUENCE</scope>
    <source>
        <tissue evidence="1">Shoot tissue taken approximately 20 cm above the soil surface</tissue>
    </source>
</reference>
<protein>
    <submittedName>
        <fullName evidence="1">Uncharacterized protein</fullName>
    </submittedName>
</protein>
<accession>A0A0A9A9Y2</accession>
<dbReference type="EMBL" id="GBRH01249999">
    <property type="protein sequence ID" value="JAD47896.1"/>
    <property type="molecule type" value="Transcribed_RNA"/>
</dbReference>
<dbReference type="AlphaFoldDB" id="A0A0A9A9Y2"/>
<organism evidence="1">
    <name type="scientific">Arundo donax</name>
    <name type="common">Giant reed</name>
    <name type="synonym">Donax arundinaceus</name>
    <dbReference type="NCBI Taxonomy" id="35708"/>
    <lineage>
        <taxon>Eukaryota</taxon>
        <taxon>Viridiplantae</taxon>
        <taxon>Streptophyta</taxon>
        <taxon>Embryophyta</taxon>
        <taxon>Tracheophyta</taxon>
        <taxon>Spermatophyta</taxon>
        <taxon>Magnoliopsida</taxon>
        <taxon>Liliopsida</taxon>
        <taxon>Poales</taxon>
        <taxon>Poaceae</taxon>
        <taxon>PACMAD clade</taxon>
        <taxon>Arundinoideae</taxon>
        <taxon>Arundineae</taxon>
        <taxon>Arundo</taxon>
    </lineage>
</organism>
<reference evidence="1" key="1">
    <citation type="submission" date="2014-09" db="EMBL/GenBank/DDBJ databases">
        <authorList>
            <person name="Magalhaes I.L.F."/>
            <person name="Oliveira U."/>
            <person name="Santos F.R."/>
            <person name="Vidigal T.H.D.A."/>
            <person name="Brescovit A.D."/>
            <person name="Santos A.J."/>
        </authorList>
    </citation>
    <scope>NUCLEOTIDE SEQUENCE</scope>
    <source>
        <tissue evidence="1">Shoot tissue taken approximately 20 cm above the soil surface</tissue>
    </source>
</reference>